<keyword evidence="1" id="KW-1133">Transmembrane helix</keyword>
<name>A0A142EJZ2_9BACT</name>
<gene>
    <name evidence="2" type="ORF">AO498_03480</name>
</gene>
<keyword evidence="1" id="KW-0812">Transmembrane</keyword>
<keyword evidence="1" id="KW-0472">Membrane</keyword>
<reference evidence="2 3" key="2">
    <citation type="journal article" date="2016" name="Genome Announc.">
        <title>Complete Genome Sequence of Algoriphagus sp. Strain M8-2, Isolated from a Brackish Lake.</title>
        <authorList>
            <person name="Muraguchi Y."/>
            <person name="Kushimoto K."/>
            <person name="Ohtsubo Y."/>
            <person name="Suzuki T."/>
            <person name="Dohra H."/>
            <person name="Kimbara K."/>
            <person name="Shintani M."/>
        </authorList>
    </citation>
    <scope>NUCLEOTIDE SEQUENCE [LARGE SCALE GENOMIC DNA]</scope>
    <source>
        <strain evidence="2 3">M8-2</strain>
    </source>
</reference>
<evidence type="ECO:0000313" key="2">
    <source>
        <dbReference type="EMBL" id="AMQ55447.1"/>
    </source>
</evidence>
<evidence type="ECO:0000313" key="3">
    <source>
        <dbReference type="Proteomes" id="UP000073816"/>
    </source>
</evidence>
<organism evidence="2 3">
    <name type="scientific">Algoriphagus sanaruensis</name>
    <dbReference type="NCBI Taxonomy" id="1727163"/>
    <lineage>
        <taxon>Bacteria</taxon>
        <taxon>Pseudomonadati</taxon>
        <taxon>Bacteroidota</taxon>
        <taxon>Cytophagia</taxon>
        <taxon>Cytophagales</taxon>
        <taxon>Cyclobacteriaceae</taxon>
        <taxon>Algoriphagus</taxon>
    </lineage>
</organism>
<feature type="transmembrane region" description="Helical" evidence="1">
    <location>
        <begin position="6"/>
        <end position="22"/>
    </location>
</feature>
<dbReference type="Proteomes" id="UP000073816">
    <property type="component" value="Chromosome"/>
</dbReference>
<feature type="transmembrane region" description="Helical" evidence="1">
    <location>
        <begin position="43"/>
        <end position="63"/>
    </location>
</feature>
<proteinExistence type="predicted"/>
<sequence>MWIFSYLLVFGITLFAVASIAKRTYSKRNGEVTFFLFCRQERLAILILIAISLLVSAGLFYLFPQK</sequence>
<dbReference type="PATRIC" id="fig|1727163.4.peg.721"/>
<reference evidence="3" key="1">
    <citation type="submission" date="2015-09" db="EMBL/GenBank/DDBJ databases">
        <title>Complete sequence of Algoriphagus sp. M8-2.</title>
        <authorList>
            <person name="Shintani M."/>
        </authorList>
    </citation>
    <scope>NUCLEOTIDE SEQUENCE [LARGE SCALE GENOMIC DNA]</scope>
    <source>
        <strain evidence="3">M8-2</strain>
    </source>
</reference>
<evidence type="ECO:0000256" key="1">
    <source>
        <dbReference type="SAM" id="Phobius"/>
    </source>
</evidence>
<dbReference type="KEGG" id="alm:AO498_03480"/>
<accession>A0A142EJZ2</accession>
<keyword evidence="3" id="KW-1185">Reference proteome</keyword>
<dbReference type="AlphaFoldDB" id="A0A142EJZ2"/>
<dbReference type="EMBL" id="CP012836">
    <property type="protein sequence ID" value="AMQ55447.1"/>
    <property type="molecule type" value="Genomic_DNA"/>
</dbReference>
<protein>
    <submittedName>
        <fullName evidence="2">Uncharacterized protein</fullName>
    </submittedName>
</protein>